<accession>A0A160DX21</accession>
<proteinExistence type="predicted"/>
<gene>
    <name evidence="1" type="ORF">I596_3246</name>
</gene>
<name>A0A160DX21_9GAMM</name>
<dbReference type="KEGG" id="dko:I596_3246"/>
<evidence type="ECO:0000313" key="1">
    <source>
        <dbReference type="EMBL" id="ANB19235.1"/>
    </source>
</evidence>
<keyword evidence="2" id="KW-1185">Reference proteome</keyword>
<protein>
    <submittedName>
        <fullName evidence="1">Uncharacterized protein</fullName>
    </submittedName>
</protein>
<evidence type="ECO:0000313" key="2">
    <source>
        <dbReference type="Proteomes" id="UP000076830"/>
    </source>
</evidence>
<dbReference type="AlphaFoldDB" id="A0A160DX21"/>
<dbReference type="EMBL" id="CP015249">
    <property type="protein sequence ID" value="ANB19235.1"/>
    <property type="molecule type" value="Genomic_DNA"/>
</dbReference>
<dbReference type="STRING" id="1300342.I596_3246"/>
<organism evidence="1 2">
    <name type="scientific">Dokdonella koreensis DS-123</name>
    <dbReference type="NCBI Taxonomy" id="1300342"/>
    <lineage>
        <taxon>Bacteria</taxon>
        <taxon>Pseudomonadati</taxon>
        <taxon>Pseudomonadota</taxon>
        <taxon>Gammaproteobacteria</taxon>
        <taxon>Lysobacterales</taxon>
        <taxon>Rhodanobacteraceae</taxon>
        <taxon>Dokdonella</taxon>
    </lineage>
</organism>
<dbReference type="Proteomes" id="UP000076830">
    <property type="component" value="Chromosome"/>
</dbReference>
<reference evidence="1 2" key="1">
    <citation type="submission" date="2016-04" db="EMBL/GenBank/DDBJ databases">
        <title>Complete genome sequence of Dokdonella koreensis DS-123T.</title>
        <authorList>
            <person name="Kim J.F."/>
            <person name="Lee H."/>
            <person name="Kwak M.-J."/>
        </authorList>
    </citation>
    <scope>NUCLEOTIDE SEQUENCE [LARGE SCALE GENOMIC DNA]</scope>
    <source>
        <strain evidence="1 2">DS-123</strain>
    </source>
</reference>
<sequence>MPQKGAADARTAADNRQMTTEIVDIRHGLSALCVGSHKNNGV</sequence>